<feature type="signal peptide" evidence="1">
    <location>
        <begin position="1"/>
        <end position="22"/>
    </location>
</feature>
<dbReference type="RefSeq" id="WP_111181248.1">
    <property type="nucleotide sequence ID" value="NZ_POUD01000105.1"/>
</dbReference>
<dbReference type="Gene3D" id="3.40.190.10">
    <property type="entry name" value="Periplasmic binding protein-like II"/>
    <property type="match status" value="2"/>
</dbReference>
<protein>
    <recommendedName>
        <fullName evidence="4">Extracellular solute-binding protein</fullName>
    </recommendedName>
</protein>
<dbReference type="OrthoDB" id="358201at2"/>
<dbReference type="AlphaFoldDB" id="A0A2W2DU55"/>
<dbReference type="EMBL" id="POUD01000105">
    <property type="protein sequence ID" value="PZG15446.1"/>
    <property type="molecule type" value="Genomic_DNA"/>
</dbReference>
<evidence type="ECO:0000313" key="3">
    <source>
        <dbReference type="Proteomes" id="UP000249304"/>
    </source>
</evidence>
<comment type="caution">
    <text evidence="2">The sequence shown here is derived from an EMBL/GenBank/DDBJ whole genome shotgun (WGS) entry which is preliminary data.</text>
</comment>
<keyword evidence="3" id="KW-1185">Reference proteome</keyword>
<dbReference type="Pfam" id="PF01547">
    <property type="entry name" value="SBP_bac_1"/>
    <property type="match status" value="1"/>
</dbReference>
<evidence type="ECO:0000313" key="2">
    <source>
        <dbReference type="EMBL" id="PZG15446.1"/>
    </source>
</evidence>
<accession>A0A2W2DU55</accession>
<dbReference type="Proteomes" id="UP000249304">
    <property type="component" value="Unassembled WGS sequence"/>
</dbReference>
<evidence type="ECO:0008006" key="4">
    <source>
        <dbReference type="Google" id="ProtNLM"/>
    </source>
</evidence>
<dbReference type="PANTHER" id="PTHR43649">
    <property type="entry name" value="ARABINOSE-BINDING PROTEIN-RELATED"/>
    <property type="match status" value="1"/>
</dbReference>
<feature type="chain" id="PRO_5015920349" description="Extracellular solute-binding protein" evidence="1">
    <location>
        <begin position="23"/>
        <end position="458"/>
    </location>
</feature>
<organism evidence="2 3">
    <name type="scientific">Nonomuraea aridisoli</name>
    <dbReference type="NCBI Taxonomy" id="2070368"/>
    <lineage>
        <taxon>Bacteria</taxon>
        <taxon>Bacillati</taxon>
        <taxon>Actinomycetota</taxon>
        <taxon>Actinomycetes</taxon>
        <taxon>Streptosporangiales</taxon>
        <taxon>Streptosporangiaceae</taxon>
        <taxon>Nonomuraea</taxon>
    </lineage>
</organism>
<evidence type="ECO:0000256" key="1">
    <source>
        <dbReference type="SAM" id="SignalP"/>
    </source>
</evidence>
<dbReference type="PANTHER" id="PTHR43649:SF14">
    <property type="entry name" value="BLR3389 PROTEIN"/>
    <property type="match status" value="1"/>
</dbReference>
<name>A0A2W2DU55_9ACTN</name>
<reference evidence="2 3" key="1">
    <citation type="submission" date="2018-01" db="EMBL/GenBank/DDBJ databases">
        <title>Draft genome sequence of Nonomuraea sp. KC333.</title>
        <authorList>
            <person name="Sahin N."/>
            <person name="Saygin H."/>
            <person name="Ay H."/>
        </authorList>
    </citation>
    <scope>NUCLEOTIDE SEQUENCE [LARGE SCALE GENOMIC DNA]</scope>
    <source>
        <strain evidence="2 3">KC333</strain>
    </source>
</reference>
<dbReference type="InterPro" id="IPR006059">
    <property type="entry name" value="SBP"/>
</dbReference>
<keyword evidence="1" id="KW-0732">Signal</keyword>
<sequence length="458" mass="49195">MLRHHRSARALTALAAAVTVGATGCAGTSSSGQPAAAPTAVGTSCDKYGDIKLTVGMSEAGETIANEFKKQVESFQQANPNVTVDLQIKDWASSANTIKLVMSGNNPPDVMQGNSGWAINGALWKAGLLLNLDAYAKAFGWNDKFHESALTVNKFTTDGKVLGEGSLVAVPPAIQYVGVFYNEAVLKKIGIDDVSSLDSKEAFLGALDKAKEAGVTPVMLGDSEKWPALHNLSLLNGWYVAPEQINNWALNREGSTYDDEGHLKASTDFRAWMQKGYFNSDALATSFTDATNRFGRGEAAFFVTGTWALGDVRKSLGDDAGFMLFPAGESGKHAAVGGYSLPFSISAKTKYPDCAAAFVDYVTASDEAVKAQIAAGRPSATKEGVNAQIDDPLLKQMVTEYQRLTSENGLFTWEDWPTPTMLTFQGSEAQRLLSGEITPKQYNEAVQQNWADYMETRS</sequence>
<proteinExistence type="predicted"/>
<gene>
    <name evidence="2" type="ORF">C1J01_24045</name>
</gene>
<dbReference type="SUPFAM" id="SSF53850">
    <property type="entry name" value="Periplasmic binding protein-like II"/>
    <property type="match status" value="1"/>
</dbReference>
<dbReference type="PROSITE" id="PS51257">
    <property type="entry name" value="PROKAR_LIPOPROTEIN"/>
    <property type="match status" value="1"/>
</dbReference>
<dbReference type="InterPro" id="IPR050490">
    <property type="entry name" value="Bact_solute-bd_prot1"/>
</dbReference>